<evidence type="ECO:0000256" key="5">
    <source>
        <dbReference type="SAM" id="MobiDB-lite"/>
    </source>
</evidence>
<dbReference type="PANTHER" id="PTHR31395">
    <property type="entry name" value="SHISA"/>
    <property type="match status" value="1"/>
</dbReference>
<comment type="subcellular location">
    <subcellularLocation>
        <location evidence="1">Membrane</location>
    </subcellularLocation>
</comment>
<evidence type="ECO:0000256" key="4">
    <source>
        <dbReference type="ARBA" id="ARBA00023136"/>
    </source>
</evidence>
<keyword evidence="7" id="KW-0732">Signal</keyword>
<dbReference type="RefSeq" id="XP_013081891.2">
    <property type="nucleotide sequence ID" value="XM_013226437.2"/>
</dbReference>
<dbReference type="GO" id="GO:0016020">
    <property type="term" value="C:membrane"/>
    <property type="evidence" value="ECO:0007669"/>
    <property type="project" value="UniProtKB-SubCell"/>
</dbReference>
<dbReference type="Proteomes" id="UP000076420">
    <property type="component" value="Unassembled WGS sequence"/>
</dbReference>
<feature type="chain" id="PRO_5014285054" description="Cysteine and tyrosine-rich protein 1" evidence="7">
    <location>
        <begin position="23"/>
        <end position="202"/>
    </location>
</feature>
<dbReference type="AlphaFoldDB" id="A0A2C9L296"/>
<protein>
    <recommendedName>
        <fullName evidence="10">Cysteine and tyrosine-rich protein 1</fullName>
    </recommendedName>
</protein>
<feature type="compositionally biased region" description="Pro residues" evidence="5">
    <location>
        <begin position="154"/>
        <end position="171"/>
    </location>
</feature>
<evidence type="ECO:0008006" key="10">
    <source>
        <dbReference type="Google" id="ProtNLM"/>
    </source>
</evidence>
<feature type="region of interest" description="Disordered" evidence="5">
    <location>
        <begin position="154"/>
        <end position="177"/>
    </location>
</feature>
<evidence type="ECO:0000256" key="2">
    <source>
        <dbReference type="ARBA" id="ARBA00022692"/>
    </source>
</evidence>
<feature type="transmembrane region" description="Helical" evidence="6">
    <location>
        <begin position="64"/>
        <end position="89"/>
    </location>
</feature>
<evidence type="ECO:0000256" key="6">
    <source>
        <dbReference type="SAM" id="Phobius"/>
    </source>
</evidence>
<dbReference type="RefSeq" id="XP_013081892.2">
    <property type="nucleotide sequence ID" value="XM_013226438.2"/>
</dbReference>
<accession>A0A2C9L296</accession>
<dbReference type="EnsemblMetazoa" id="BGLB026172-RC">
    <property type="protein sequence ID" value="BGLB026172-PC"/>
    <property type="gene ID" value="BGLB026172"/>
</dbReference>
<reference evidence="8" key="1">
    <citation type="submission" date="2020-05" db="UniProtKB">
        <authorList>
            <consortium name="EnsemblMetazoa"/>
        </authorList>
    </citation>
    <scope>IDENTIFICATION</scope>
    <source>
        <strain evidence="8">BB02</strain>
    </source>
</reference>
<sequence>MAVTQLLVSAVFFVTALECVIGEYCTKASYSSYSSFFYQPTTTFYCSFGCCGASLNEYCCIANVGYIIGIVIGCIAGVAIIVSIICCCIKKSQYKGRVVQPTVVGGHPAMISVQNQNQMSSSNGPYPPMAYSNTYGVYPPPTFGNPYDRYNMPPPYPPQPPLDVQAPPPPFNGYAPAYDTAQAKQPFMEGAPYSHPASNPHN</sequence>
<proteinExistence type="predicted"/>
<organism evidence="8 9">
    <name type="scientific">Biomphalaria glabrata</name>
    <name type="common">Bloodfluke planorb</name>
    <name type="synonym">Freshwater snail</name>
    <dbReference type="NCBI Taxonomy" id="6526"/>
    <lineage>
        <taxon>Eukaryota</taxon>
        <taxon>Metazoa</taxon>
        <taxon>Spiralia</taxon>
        <taxon>Lophotrochozoa</taxon>
        <taxon>Mollusca</taxon>
        <taxon>Gastropoda</taxon>
        <taxon>Heterobranchia</taxon>
        <taxon>Euthyneura</taxon>
        <taxon>Panpulmonata</taxon>
        <taxon>Hygrophila</taxon>
        <taxon>Lymnaeoidea</taxon>
        <taxon>Planorbidae</taxon>
        <taxon>Biomphalaria</taxon>
    </lineage>
</organism>
<evidence type="ECO:0000313" key="8">
    <source>
        <dbReference type="EnsemblMetazoa" id="BGLB026172-PA"/>
    </source>
</evidence>
<evidence type="ECO:0000313" key="9">
    <source>
        <dbReference type="Proteomes" id="UP000076420"/>
    </source>
</evidence>
<dbReference type="InterPro" id="IPR026910">
    <property type="entry name" value="Shisa"/>
</dbReference>
<gene>
    <name evidence="8" type="primary">106067272</name>
</gene>
<evidence type="ECO:0000256" key="1">
    <source>
        <dbReference type="ARBA" id="ARBA00004370"/>
    </source>
</evidence>
<dbReference type="VEuPathDB" id="VectorBase:BGLB026172"/>
<evidence type="ECO:0000256" key="3">
    <source>
        <dbReference type="ARBA" id="ARBA00022989"/>
    </source>
</evidence>
<keyword evidence="4 6" id="KW-0472">Membrane</keyword>
<feature type="signal peptide" evidence="7">
    <location>
        <begin position="1"/>
        <end position="22"/>
    </location>
</feature>
<dbReference type="VEuPathDB" id="VectorBase:BGLAX_027597"/>
<keyword evidence="2 6" id="KW-0812">Transmembrane</keyword>
<name>A0A2C9L296_BIOGL</name>
<dbReference type="EnsemblMetazoa" id="BGLB026172-RA">
    <property type="protein sequence ID" value="BGLB026172-PA"/>
    <property type="gene ID" value="BGLB026172"/>
</dbReference>
<evidence type="ECO:0000256" key="7">
    <source>
        <dbReference type="SAM" id="SignalP"/>
    </source>
</evidence>
<keyword evidence="3 6" id="KW-1133">Transmembrane helix</keyword>
<dbReference type="PANTHER" id="PTHR31395:SF23">
    <property type="entry name" value="GEO05642P1"/>
    <property type="match status" value="1"/>
</dbReference>